<dbReference type="InterPro" id="IPR007737">
    <property type="entry name" value="Mga_HTH"/>
</dbReference>
<dbReference type="InterPro" id="IPR036634">
    <property type="entry name" value="PRD_sf"/>
</dbReference>
<dbReference type="InterPro" id="IPR050661">
    <property type="entry name" value="BglG_antiterminators"/>
</dbReference>
<dbReference type="EMBL" id="SMAA01000005">
    <property type="protein sequence ID" value="TCS79963.1"/>
    <property type="molecule type" value="Genomic_DNA"/>
</dbReference>
<feature type="domain" description="PRD" evidence="8">
    <location>
        <begin position="79"/>
        <end position="183"/>
    </location>
</feature>
<proteinExistence type="predicted"/>
<dbReference type="GO" id="GO:0009401">
    <property type="term" value="P:phosphoenolpyruvate-dependent sugar phosphotransferase system"/>
    <property type="evidence" value="ECO:0007669"/>
    <property type="project" value="InterPro"/>
</dbReference>
<dbReference type="SUPFAM" id="SSF63520">
    <property type="entry name" value="PTS-regulatory domain, PRD"/>
    <property type="match status" value="2"/>
</dbReference>
<dbReference type="AlphaFoldDB" id="A0A4R3KAJ8"/>
<keyword evidence="5" id="KW-0804">Transcription</keyword>
<dbReference type="Gene3D" id="3.40.50.2300">
    <property type="match status" value="1"/>
</dbReference>
<dbReference type="GO" id="GO:0006355">
    <property type="term" value="P:regulation of DNA-templated transcription"/>
    <property type="evidence" value="ECO:0007669"/>
    <property type="project" value="InterPro"/>
</dbReference>
<dbReference type="InterPro" id="IPR036095">
    <property type="entry name" value="PTS_EIIB-like_sf"/>
</dbReference>
<dbReference type="InterPro" id="IPR036388">
    <property type="entry name" value="WH-like_DNA-bd_sf"/>
</dbReference>
<keyword evidence="1" id="KW-0808">Transferase</keyword>
<feature type="domain" description="PTS EIIB type-2" evidence="7">
    <location>
        <begin position="296"/>
        <end position="386"/>
    </location>
</feature>
<dbReference type="PROSITE" id="PS51099">
    <property type="entry name" value="PTS_EIIB_TYPE_2"/>
    <property type="match status" value="1"/>
</dbReference>
<dbReference type="GO" id="GO:0008982">
    <property type="term" value="F:protein-N(PI)-phosphohistidine-sugar phosphotransferase activity"/>
    <property type="evidence" value="ECO:0007669"/>
    <property type="project" value="InterPro"/>
</dbReference>
<dbReference type="Pfam" id="PF00359">
    <property type="entry name" value="PTS_EIIA_2"/>
    <property type="match status" value="1"/>
</dbReference>
<keyword evidence="3" id="KW-0805">Transcription regulation</keyword>
<evidence type="ECO:0000256" key="2">
    <source>
        <dbReference type="ARBA" id="ARBA00022737"/>
    </source>
</evidence>
<dbReference type="PROSITE" id="PS51094">
    <property type="entry name" value="PTS_EIIA_TYPE_2"/>
    <property type="match status" value="1"/>
</dbReference>
<dbReference type="PANTHER" id="PTHR30185">
    <property type="entry name" value="CRYPTIC BETA-GLUCOSIDE BGL OPERON ANTITERMINATOR"/>
    <property type="match status" value="1"/>
</dbReference>
<protein>
    <submittedName>
        <fullName evidence="9">BglG family transcriptional antiterminator</fullName>
    </submittedName>
</protein>
<evidence type="ECO:0000313" key="9">
    <source>
        <dbReference type="EMBL" id="TCS79963.1"/>
    </source>
</evidence>
<accession>A0A4R3KAJ8</accession>
<evidence type="ECO:0000259" key="8">
    <source>
        <dbReference type="PROSITE" id="PS51372"/>
    </source>
</evidence>
<dbReference type="RefSeq" id="WP_132548231.1">
    <property type="nucleotide sequence ID" value="NZ_SMAA01000005.1"/>
</dbReference>
<evidence type="ECO:0000313" key="10">
    <source>
        <dbReference type="Proteomes" id="UP000295188"/>
    </source>
</evidence>
<dbReference type="Pfam" id="PF05043">
    <property type="entry name" value="Mga"/>
    <property type="match status" value="1"/>
</dbReference>
<dbReference type="InterPro" id="IPR002178">
    <property type="entry name" value="PTS_EIIA_type-2_dom"/>
</dbReference>
<dbReference type="PANTHER" id="PTHR30185:SF13">
    <property type="entry name" value="LICABCH OPERON REGULATOR-RELATED"/>
    <property type="match status" value="1"/>
</dbReference>
<dbReference type="Gene3D" id="1.10.10.10">
    <property type="entry name" value="Winged helix-like DNA-binding domain superfamily/Winged helix DNA-binding domain"/>
    <property type="match status" value="1"/>
</dbReference>
<dbReference type="InterPro" id="IPR011608">
    <property type="entry name" value="PRD"/>
</dbReference>
<dbReference type="Pfam" id="PF00874">
    <property type="entry name" value="PRD"/>
    <property type="match status" value="2"/>
</dbReference>
<dbReference type="OrthoDB" id="3175596at2"/>
<dbReference type="PROSITE" id="PS00372">
    <property type="entry name" value="PTS_EIIA_TYPE_2_HIS"/>
    <property type="match status" value="1"/>
</dbReference>
<dbReference type="PROSITE" id="PS51372">
    <property type="entry name" value="PRD_2"/>
    <property type="match status" value="2"/>
</dbReference>
<dbReference type="SUPFAM" id="SSF55804">
    <property type="entry name" value="Phoshotransferase/anion transport protein"/>
    <property type="match status" value="1"/>
</dbReference>
<evidence type="ECO:0000256" key="5">
    <source>
        <dbReference type="ARBA" id="ARBA00023163"/>
    </source>
</evidence>
<dbReference type="CDD" id="cd05568">
    <property type="entry name" value="PTS_IIB_bgl_like"/>
    <property type="match status" value="1"/>
</dbReference>
<dbReference type="Pfam" id="PF02302">
    <property type="entry name" value="PTS_IIB"/>
    <property type="match status" value="1"/>
</dbReference>
<keyword evidence="2" id="KW-0677">Repeat</keyword>
<feature type="domain" description="PTS EIIA type-2" evidence="6">
    <location>
        <begin position="391"/>
        <end position="530"/>
    </location>
</feature>
<reference evidence="9 10" key="1">
    <citation type="submission" date="2019-03" db="EMBL/GenBank/DDBJ databases">
        <title>Genomic Encyclopedia of Type Strains, Phase IV (KMG-IV): sequencing the most valuable type-strain genomes for metagenomic binning, comparative biology and taxonomic classification.</title>
        <authorList>
            <person name="Goeker M."/>
        </authorList>
    </citation>
    <scope>NUCLEOTIDE SEQUENCE [LARGE SCALE GENOMIC DNA]</scope>
    <source>
        <strain evidence="9 10">DSM 20467</strain>
    </source>
</reference>
<evidence type="ECO:0000256" key="1">
    <source>
        <dbReference type="ARBA" id="ARBA00022679"/>
    </source>
</evidence>
<dbReference type="InterPro" id="IPR003501">
    <property type="entry name" value="PTS_EIIB_2/3"/>
</dbReference>
<dbReference type="InterPro" id="IPR016152">
    <property type="entry name" value="PTrfase/Anion_transptr"/>
</dbReference>
<evidence type="ECO:0000259" key="7">
    <source>
        <dbReference type="PROSITE" id="PS51099"/>
    </source>
</evidence>
<comment type="caution">
    <text evidence="9">The sequence shown here is derived from an EMBL/GenBank/DDBJ whole genome shotgun (WGS) entry which is preliminary data.</text>
</comment>
<keyword evidence="10" id="KW-1185">Reference proteome</keyword>
<keyword evidence="4" id="KW-0010">Activator</keyword>
<sequence length="535" mass="61923">MVNQEELADELFISLSTLKKYLKDIKNNLSKFNIKLITNCRNGIKIEGNEMQIRYCMSAYIFNHDNLLNLANNKFVSDIFPKAEIDTIKDIVLKIILKHNIHLTDVAFKNLLVHIIITMRRAIKKNTVEYNESQQQYLQKSNYFIPASEILNAVNVQLGVDISNEVYYLTQHFIASQKFIESAKSRDDIFPLVNDILKSIEANTEIDLSIDNELISGLMIHLIAAISRLKFNMNIKNDILKTVKDNYPLAFEMAVLAAEVLEKKERVKTNENEIGFLAIHFEASLERNKLNTRKIKRAIIVCSMGLSTALLAKSKLQRHFGENLHIEKVMSCYELTLEEIKKVDFVFSTVPVAIDSSKIVRITPIMSEADLLKVEKRINRIANKHIINYKNFFKKDLFFPALKAKSAYEVIDLITNKMIKKQYIDEKIRTIIINREKLSSTEIGQCIAIPHALDKNIKEACVAVAVLDRPIIWYKEYVQLVFLLCIPKNLNELWSGFFEILFEKFIEAKLPNKWLVNRGFEEIINKFEESEKYDS</sequence>
<evidence type="ECO:0000256" key="3">
    <source>
        <dbReference type="ARBA" id="ARBA00023015"/>
    </source>
</evidence>
<organism evidence="9 10">
    <name type="scientific">Pectinatus cerevisiiphilus</name>
    <dbReference type="NCBI Taxonomy" id="86956"/>
    <lineage>
        <taxon>Bacteria</taxon>
        <taxon>Bacillati</taxon>
        <taxon>Bacillota</taxon>
        <taxon>Negativicutes</taxon>
        <taxon>Selenomonadales</taxon>
        <taxon>Selenomonadaceae</taxon>
        <taxon>Pectinatus</taxon>
    </lineage>
</organism>
<evidence type="ECO:0000256" key="4">
    <source>
        <dbReference type="ARBA" id="ARBA00023159"/>
    </source>
</evidence>
<dbReference type="Gene3D" id="3.40.930.10">
    <property type="entry name" value="Mannitol-specific EII, Chain A"/>
    <property type="match status" value="1"/>
</dbReference>
<dbReference type="Gene3D" id="1.10.1790.10">
    <property type="entry name" value="PRD domain"/>
    <property type="match status" value="2"/>
</dbReference>
<name>A0A4R3KAJ8_9FIRM</name>
<gene>
    <name evidence="9" type="ORF">EDC37_10530</name>
</gene>
<dbReference type="SUPFAM" id="SSF52794">
    <property type="entry name" value="PTS system IIB component-like"/>
    <property type="match status" value="1"/>
</dbReference>
<dbReference type="InterPro" id="IPR013011">
    <property type="entry name" value="PTS_EIIB_2"/>
</dbReference>
<evidence type="ECO:0000259" key="6">
    <source>
        <dbReference type="PROSITE" id="PS51094"/>
    </source>
</evidence>
<feature type="domain" description="PRD" evidence="8">
    <location>
        <begin position="184"/>
        <end position="291"/>
    </location>
</feature>
<dbReference type="Proteomes" id="UP000295188">
    <property type="component" value="Unassembled WGS sequence"/>
</dbReference>